<gene>
    <name evidence="1" type="ORF">R3P38DRAFT_3348590</name>
</gene>
<sequence>MSPSSKTPALPMHSLRFQLSSPSLLSYWSDDMSVGPNLPLHTLSKPAIWFLYHFQVKKYIKTHEDMPLSQDMLDMFEAYLGYKYILSATKTMILEHICQRTETTELEECLRTHDMICLSCPTVIGFLNSPDIRLRLWTCLLLEDIPATNHAFLLRHYEVRKDIIHQLSQHILSLSDNDLISFLNNHFKYVSQMEDFPEQRKFWNKIFHRISQNHCPLGIQFEVGMILGAHIAELDHKWSERILRILNSNNYSHSIHIFILGAIVCRRHTLAKLLRPPDYCPDDLFELTCQILAQLTKSINSCNDPIVNVLCDLVRAIVQHNKRNCRAIKESEFQSLVATLFRKLRELAQWPKAAEAIVQQQEFQIMDLLRSGSAIGVWYACQLVAELASHPSTRDAVLVPSGQCRDPKQNRSRSWLYARTGLYQALLKCFGWPGFYGDLQWDAWMTHSAG</sequence>
<dbReference type="InterPro" id="IPR011989">
    <property type="entry name" value="ARM-like"/>
</dbReference>
<reference evidence="1 2" key="1">
    <citation type="journal article" date="2024" name="J Genomics">
        <title>Draft genome sequencing and assembly of Favolaschia claudopus CIRM-BRFM 2984 isolated from oak limbs.</title>
        <authorList>
            <person name="Navarro D."/>
            <person name="Drula E."/>
            <person name="Chaduli D."/>
            <person name="Cazenave R."/>
            <person name="Ahrendt S."/>
            <person name="Wang J."/>
            <person name="Lipzen A."/>
            <person name="Daum C."/>
            <person name="Barry K."/>
            <person name="Grigoriev I.V."/>
            <person name="Favel A."/>
            <person name="Rosso M.N."/>
            <person name="Martin F."/>
        </authorList>
    </citation>
    <scope>NUCLEOTIDE SEQUENCE [LARGE SCALE GENOMIC DNA]</scope>
    <source>
        <strain evidence="1 2">CIRM-BRFM 2984</strain>
    </source>
</reference>
<keyword evidence="2" id="KW-1185">Reference proteome</keyword>
<dbReference type="InterPro" id="IPR016024">
    <property type="entry name" value="ARM-type_fold"/>
</dbReference>
<evidence type="ECO:0000313" key="2">
    <source>
        <dbReference type="Proteomes" id="UP001362999"/>
    </source>
</evidence>
<comment type="caution">
    <text evidence="1">The sequence shown here is derived from an EMBL/GenBank/DDBJ whole genome shotgun (WGS) entry which is preliminary data.</text>
</comment>
<dbReference type="AlphaFoldDB" id="A0AAW0CWN4"/>
<dbReference type="SUPFAM" id="SSF48371">
    <property type="entry name" value="ARM repeat"/>
    <property type="match status" value="1"/>
</dbReference>
<accession>A0AAW0CWN4</accession>
<dbReference type="EMBL" id="JAWWNJ010000013">
    <property type="protein sequence ID" value="KAK7042657.1"/>
    <property type="molecule type" value="Genomic_DNA"/>
</dbReference>
<organism evidence="1 2">
    <name type="scientific">Favolaschia claudopus</name>
    <dbReference type="NCBI Taxonomy" id="2862362"/>
    <lineage>
        <taxon>Eukaryota</taxon>
        <taxon>Fungi</taxon>
        <taxon>Dikarya</taxon>
        <taxon>Basidiomycota</taxon>
        <taxon>Agaricomycotina</taxon>
        <taxon>Agaricomycetes</taxon>
        <taxon>Agaricomycetidae</taxon>
        <taxon>Agaricales</taxon>
        <taxon>Marasmiineae</taxon>
        <taxon>Mycenaceae</taxon>
        <taxon>Favolaschia</taxon>
    </lineage>
</organism>
<dbReference type="Gene3D" id="1.25.10.10">
    <property type="entry name" value="Leucine-rich Repeat Variant"/>
    <property type="match status" value="1"/>
</dbReference>
<evidence type="ECO:0000313" key="1">
    <source>
        <dbReference type="EMBL" id="KAK7042657.1"/>
    </source>
</evidence>
<dbReference type="Proteomes" id="UP001362999">
    <property type="component" value="Unassembled WGS sequence"/>
</dbReference>
<name>A0AAW0CWN4_9AGAR</name>
<protein>
    <submittedName>
        <fullName evidence="1">Uncharacterized protein</fullName>
    </submittedName>
</protein>
<proteinExistence type="predicted"/>